<dbReference type="NCBIfam" id="TIGR01200">
    <property type="entry name" value="GLPGLI"/>
    <property type="match status" value="1"/>
</dbReference>
<dbReference type="Pfam" id="PF22252">
    <property type="entry name" value="PNGase_F-II_N"/>
    <property type="match status" value="1"/>
</dbReference>
<reference evidence="2" key="1">
    <citation type="journal article" date="2019" name="Int. J. Syst. Evol. Microbiol.">
        <title>The Global Catalogue of Microorganisms (GCM) 10K type strain sequencing project: providing services to taxonomists for standard genome sequencing and annotation.</title>
        <authorList>
            <consortium name="The Broad Institute Genomics Platform"/>
            <consortium name="The Broad Institute Genome Sequencing Center for Infectious Disease"/>
            <person name="Wu L."/>
            <person name="Ma J."/>
        </authorList>
    </citation>
    <scope>NUCLEOTIDE SEQUENCE [LARGE SCALE GENOMIC DNA]</scope>
    <source>
        <strain evidence="2">KCTC 42587</strain>
    </source>
</reference>
<dbReference type="RefSeq" id="WP_376892882.1">
    <property type="nucleotide sequence ID" value="NZ_JBHULS010000002.1"/>
</dbReference>
<comment type="caution">
    <text evidence="1">The sequence shown here is derived from an EMBL/GenBank/DDBJ whole genome shotgun (WGS) entry which is preliminary data.</text>
</comment>
<organism evidence="1 2">
    <name type="scientific">Bizionia sediminis</name>
    <dbReference type="NCBI Taxonomy" id="1737064"/>
    <lineage>
        <taxon>Bacteria</taxon>
        <taxon>Pseudomonadati</taxon>
        <taxon>Bacteroidota</taxon>
        <taxon>Flavobacteriia</taxon>
        <taxon>Flavobacteriales</taxon>
        <taxon>Flavobacteriaceae</taxon>
        <taxon>Bizionia</taxon>
    </lineage>
</organism>
<sequence>MNYPSFVKYFPSFLSLVFCIHISTAQQHETISTIHYKVKVIDDLKNQNLDNSIKNRITAINKASQLIECRLQFNSKESVFYQVEKMALDTDPYYNMASISIRGLYYTSTQDSVKILNKNFSGINFNILMPFNKESWKIMNETKQIGDFTCYKAESLNSNITAWFTNKIAVSYGPNGLTGLPGLILEATINRKLTFYASHIIIKDTSVKFIERPNSDKTIKEAEFLKMVGDKMADFFDKN</sequence>
<evidence type="ECO:0000313" key="1">
    <source>
        <dbReference type="EMBL" id="MFD2551608.1"/>
    </source>
</evidence>
<accession>A0ABW5KTN7</accession>
<evidence type="ECO:0000313" key="2">
    <source>
        <dbReference type="Proteomes" id="UP001597472"/>
    </source>
</evidence>
<gene>
    <name evidence="1" type="ORF">ACFSQP_07240</name>
</gene>
<proteinExistence type="predicted"/>
<dbReference type="InterPro" id="IPR005901">
    <property type="entry name" value="GLPGLI"/>
</dbReference>
<protein>
    <submittedName>
        <fullName evidence="1">GLPGLI family protein</fullName>
    </submittedName>
</protein>
<dbReference type="Proteomes" id="UP001597472">
    <property type="component" value="Unassembled WGS sequence"/>
</dbReference>
<dbReference type="EMBL" id="JBHULS010000002">
    <property type="protein sequence ID" value="MFD2551608.1"/>
    <property type="molecule type" value="Genomic_DNA"/>
</dbReference>
<keyword evidence="2" id="KW-1185">Reference proteome</keyword>
<name>A0ABW5KTN7_9FLAO</name>